<dbReference type="InterPro" id="IPR052304">
    <property type="entry name" value="PTTG1IP"/>
</dbReference>
<dbReference type="OrthoDB" id="5829916at2759"/>
<evidence type="ECO:0000313" key="3">
    <source>
        <dbReference type="EnsemblMetazoa" id="XP_030846576"/>
    </source>
</evidence>
<feature type="transmembrane region" description="Helical" evidence="2">
    <location>
        <begin position="127"/>
        <end position="151"/>
    </location>
</feature>
<dbReference type="GeneID" id="587142"/>
<dbReference type="GO" id="GO:0005737">
    <property type="term" value="C:cytoplasm"/>
    <property type="evidence" value="ECO:0000318"/>
    <property type="project" value="GO_Central"/>
</dbReference>
<protein>
    <recommendedName>
        <fullName evidence="5">Pituitary tumor-transforming gene 1 protein-interacting protein</fullName>
    </recommendedName>
</protein>
<keyword evidence="2" id="KW-0812">Transmembrane</keyword>
<name>A0A7M7P5C4_STRPU</name>
<dbReference type="GO" id="GO:0006606">
    <property type="term" value="P:protein import into nucleus"/>
    <property type="evidence" value="ECO:0000318"/>
    <property type="project" value="GO_Central"/>
</dbReference>
<evidence type="ECO:0008006" key="5">
    <source>
        <dbReference type="Google" id="ProtNLM"/>
    </source>
</evidence>
<dbReference type="OMA" id="CVEYPVR"/>
<keyword evidence="2" id="KW-1133">Transmembrane helix</keyword>
<reference evidence="4" key="1">
    <citation type="submission" date="2015-02" db="EMBL/GenBank/DDBJ databases">
        <title>Genome sequencing for Strongylocentrotus purpuratus.</title>
        <authorList>
            <person name="Murali S."/>
            <person name="Liu Y."/>
            <person name="Vee V."/>
            <person name="English A."/>
            <person name="Wang M."/>
            <person name="Skinner E."/>
            <person name="Han Y."/>
            <person name="Muzny D.M."/>
            <person name="Worley K.C."/>
            <person name="Gibbs R.A."/>
        </authorList>
    </citation>
    <scope>NUCLEOTIDE SEQUENCE</scope>
</reference>
<dbReference type="RefSeq" id="XP_030846576.1">
    <property type="nucleotide sequence ID" value="XM_030990716.1"/>
</dbReference>
<evidence type="ECO:0000256" key="1">
    <source>
        <dbReference type="SAM" id="MobiDB-lite"/>
    </source>
</evidence>
<dbReference type="KEGG" id="spu:587142"/>
<evidence type="ECO:0000256" key="2">
    <source>
        <dbReference type="SAM" id="Phobius"/>
    </source>
</evidence>
<proteinExistence type="predicted"/>
<dbReference type="GO" id="GO:0005634">
    <property type="term" value="C:nucleus"/>
    <property type="evidence" value="ECO:0000318"/>
    <property type="project" value="GO_Central"/>
</dbReference>
<dbReference type="AlphaFoldDB" id="A0A7M7P5C4"/>
<keyword evidence="4" id="KW-1185">Reference proteome</keyword>
<dbReference type="PANTHER" id="PTHR15191">
    <property type="entry name" value="PROTEIN CBG20567"/>
    <property type="match status" value="1"/>
</dbReference>
<feature type="transmembrane region" description="Helical" evidence="2">
    <location>
        <begin position="39"/>
        <end position="58"/>
    </location>
</feature>
<accession>A0A7M7P5C4</accession>
<dbReference type="InParanoid" id="A0A7M7P5C4"/>
<dbReference type="EnsemblMetazoa" id="XM_030990716">
    <property type="protein sequence ID" value="XP_030846576"/>
    <property type="gene ID" value="LOC587142"/>
</dbReference>
<sequence>MLFYCCESLTSTTSNSVVNNISFYLTIFVKKQQLKMDKVTTLCVFAFTVCCLLVIVTGTPTPTPTPEQECQSLNATCEECVKAPKAKCYYCLATKECRLYPASSILPNKECALSQARWGTCLINFEALIIAMSVIAGLILIGVPCGIYCCCCRSSGNKAKWAREDASQERKKDERKMKHEQKKMERKVKNDEIRRKYGLLKNEEESDSLYAEDV</sequence>
<dbReference type="Proteomes" id="UP000007110">
    <property type="component" value="Unassembled WGS sequence"/>
</dbReference>
<organism evidence="3 4">
    <name type="scientific">Strongylocentrotus purpuratus</name>
    <name type="common">Purple sea urchin</name>
    <dbReference type="NCBI Taxonomy" id="7668"/>
    <lineage>
        <taxon>Eukaryota</taxon>
        <taxon>Metazoa</taxon>
        <taxon>Echinodermata</taxon>
        <taxon>Eleutherozoa</taxon>
        <taxon>Echinozoa</taxon>
        <taxon>Echinoidea</taxon>
        <taxon>Euechinoidea</taxon>
        <taxon>Echinacea</taxon>
        <taxon>Camarodonta</taxon>
        <taxon>Echinidea</taxon>
        <taxon>Strongylocentrotidae</taxon>
        <taxon>Strongylocentrotus</taxon>
    </lineage>
</organism>
<reference evidence="3" key="2">
    <citation type="submission" date="2021-01" db="UniProtKB">
        <authorList>
            <consortium name="EnsemblMetazoa"/>
        </authorList>
    </citation>
    <scope>IDENTIFICATION</scope>
</reference>
<dbReference type="FunCoup" id="A0A7M7P5C4">
    <property type="interactions" value="724"/>
</dbReference>
<feature type="compositionally biased region" description="Basic and acidic residues" evidence="1">
    <location>
        <begin position="163"/>
        <end position="177"/>
    </location>
</feature>
<evidence type="ECO:0000313" key="4">
    <source>
        <dbReference type="Proteomes" id="UP000007110"/>
    </source>
</evidence>
<keyword evidence="2" id="KW-0472">Membrane</keyword>
<dbReference type="PANTHER" id="PTHR15191:SF3">
    <property type="entry name" value="PITUITARY TUMOR-TRANSFORMING GENE PROTEIN-BINDING FACTOR"/>
    <property type="match status" value="1"/>
</dbReference>
<feature type="region of interest" description="Disordered" evidence="1">
    <location>
        <begin position="163"/>
        <end position="189"/>
    </location>
</feature>